<name>A0ABP8GS75_9BURK</name>
<evidence type="ECO:0000313" key="7">
    <source>
        <dbReference type="EMBL" id="GAA4328875.1"/>
    </source>
</evidence>
<gene>
    <name evidence="7" type="ORF">GCM10023144_15100</name>
</gene>
<dbReference type="Pfam" id="PF02668">
    <property type="entry name" value="TauD"/>
    <property type="match status" value="1"/>
</dbReference>
<keyword evidence="8" id="KW-1185">Reference proteome</keyword>
<reference evidence="8" key="1">
    <citation type="journal article" date="2019" name="Int. J. Syst. Evol. Microbiol.">
        <title>The Global Catalogue of Microorganisms (GCM) 10K type strain sequencing project: providing services to taxonomists for standard genome sequencing and annotation.</title>
        <authorList>
            <consortium name="The Broad Institute Genomics Platform"/>
            <consortium name="The Broad Institute Genome Sequencing Center for Infectious Disease"/>
            <person name="Wu L."/>
            <person name="Ma J."/>
        </authorList>
    </citation>
    <scope>NUCLEOTIDE SEQUENCE [LARGE SCALE GENOMIC DNA]</scope>
    <source>
        <strain evidence="8">JCM 17666</strain>
    </source>
</reference>
<dbReference type="InterPro" id="IPR051323">
    <property type="entry name" value="AtsK-like"/>
</dbReference>
<organism evidence="7 8">
    <name type="scientific">Pigmentiphaga soli</name>
    <dbReference type="NCBI Taxonomy" id="1007095"/>
    <lineage>
        <taxon>Bacteria</taxon>
        <taxon>Pseudomonadati</taxon>
        <taxon>Pseudomonadota</taxon>
        <taxon>Betaproteobacteria</taxon>
        <taxon>Burkholderiales</taxon>
        <taxon>Alcaligenaceae</taxon>
        <taxon>Pigmentiphaga</taxon>
    </lineage>
</organism>
<protein>
    <submittedName>
        <fullName evidence="7">TauD/TfdA family dioxygenase</fullName>
    </submittedName>
</protein>
<sequence length="298" mass="33936">MSHTITPLTPHQTGAEIRGLDLSQPVSDRLRAELNAALARHGVLVFRDQDLPPERFKRAAQIFGEIMPHHRRSGDTTEDSSIFEVKNLEVAPGKYYIVGESFHTDHSNDPVPPKATVLHPVALPDRGGDTQFVNVHAAYDDLAEPMKKRIDKLLAVHVYVSQYSPRKLIKVDDDTAAHLPPPAIHPLVRIHPENGRKYLYLNPVRMDSIIGMPDDEAQALIAELMAHATQQRYEYRHQWKYGDMVIWDNRSVMHQANADYDMTQLRKLYRIMIKGQLHESDLEATRGVEVDLEQRVPS</sequence>
<proteinExistence type="inferred from homology"/>
<evidence type="ECO:0000256" key="5">
    <source>
        <dbReference type="ARBA" id="ARBA00023004"/>
    </source>
</evidence>
<dbReference type="SUPFAM" id="SSF51197">
    <property type="entry name" value="Clavaminate synthase-like"/>
    <property type="match status" value="1"/>
</dbReference>
<keyword evidence="3 7" id="KW-0223">Dioxygenase</keyword>
<evidence type="ECO:0000259" key="6">
    <source>
        <dbReference type="Pfam" id="PF02668"/>
    </source>
</evidence>
<dbReference type="Proteomes" id="UP001501671">
    <property type="component" value="Unassembled WGS sequence"/>
</dbReference>
<feature type="domain" description="TauD/TfdA-like" evidence="6">
    <location>
        <begin position="5"/>
        <end position="272"/>
    </location>
</feature>
<dbReference type="Gene3D" id="3.60.130.10">
    <property type="entry name" value="Clavaminate synthase-like"/>
    <property type="match status" value="1"/>
</dbReference>
<dbReference type="RefSeq" id="WP_345247936.1">
    <property type="nucleotide sequence ID" value="NZ_BAABFO010000006.1"/>
</dbReference>
<accession>A0ABP8GS75</accession>
<evidence type="ECO:0000256" key="3">
    <source>
        <dbReference type="ARBA" id="ARBA00022964"/>
    </source>
</evidence>
<evidence type="ECO:0000313" key="8">
    <source>
        <dbReference type="Proteomes" id="UP001501671"/>
    </source>
</evidence>
<comment type="similarity">
    <text evidence="1">Belongs to the TfdA dioxygenase family.</text>
</comment>
<evidence type="ECO:0000256" key="1">
    <source>
        <dbReference type="ARBA" id="ARBA00005896"/>
    </source>
</evidence>
<comment type="caution">
    <text evidence="7">The sequence shown here is derived from an EMBL/GenBank/DDBJ whole genome shotgun (WGS) entry which is preliminary data.</text>
</comment>
<dbReference type="InterPro" id="IPR003819">
    <property type="entry name" value="TauD/TfdA-like"/>
</dbReference>
<dbReference type="EMBL" id="BAABFO010000006">
    <property type="protein sequence ID" value="GAA4328875.1"/>
    <property type="molecule type" value="Genomic_DNA"/>
</dbReference>
<dbReference type="GO" id="GO:0051213">
    <property type="term" value="F:dioxygenase activity"/>
    <property type="evidence" value="ECO:0007669"/>
    <property type="project" value="UniProtKB-KW"/>
</dbReference>
<keyword evidence="5" id="KW-0408">Iron</keyword>
<evidence type="ECO:0000256" key="2">
    <source>
        <dbReference type="ARBA" id="ARBA00022723"/>
    </source>
</evidence>
<keyword evidence="2" id="KW-0479">Metal-binding</keyword>
<dbReference type="InterPro" id="IPR042098">
    <property type="entry name" value="TauD-like_sf"/>
</dbReference>
<keyword evidence="4" id="KW-0560">Oxidoreductase</keyword>
<dbReference type="PANTHER" id="PTHR30468:SF1">
    <property type="entry name" value="ALPHA-KETOGLUTARATE-DEPENDENT SULFONATE DIOXYGENASE"/>
    <property type="match status" value="1"/>
</dbReference>
<dbReference type="PANTHER" id="PTHR30468">
    <property type="entry name" value="ALPHA-KETOGLUTARATE-DEPENDENT SULFONATE DIOXYGENASE"/>
    <property type="match status" value="1"/>
</dbReference>
<evidence type="ECO:0000256" key="4">
    <source>
        <dbReference type="ARBA" id="ARBA00023002"/>
    </source>
</evidence>